<proteinExistence type="inferred from homology"/>
<evidence type="ECO:0000256" key="1">
    <source>
        <dbReference type="ARBA" id="ARBA00008182"/>
    </source>
</evidence>
<accession>E3T819</accession>
<dbReference type="GO" id="GO:0015979">
    <property type="term" value="P:photosynthesis"/>
    <property type="evidence" value="ECO:0007669"/>
    <property type="project" value="InterPro"/>
</dbReference>
<sequence length="155" mass="17966">MFSQFSRLIVEADGRYATDAELAFVKSYLNSAKQRIDAYESIREAEELIMDKAEECLEAQDPQVFMKGTREVRDICRRDRKSTLRYSAAAMLFNDLDRLKDSLLLWQRTIVHAVKDEQVSQQTWAVMPEVLREYVDAESVDLMMPALHLTQALLN</sequence>
<evidence type="ECO:0000256" key="2">
    <source>
        <dbReference type="ARBA" id="ARBA00022991"/>
    </source>
</evidence>
<keyword evidence="3" id="KW-0089">Bile pigment</keyword>
<comment type="similarity">
    <text evidence="1">Belongs to the phycobiliprotein family.</text>
</comment>
<evidence type="ECO:0000313" key="4">
    <source>
        <dbReference type="EMBL" id="ADO84672.1"/>
    </source>
</evidence>
<dbReference type="InterPro" id="IPR038719">
    <property type="entry name" value="Phycobilisome_asu/bsu_sf"/>
</dbReference>
<name>E3T819_9CYAN</name>
<dbReference type="InterPro" id="IPR009050">
    <property type="entry name" value="Globin-like_sf"/>
</dbReference>
<dbReference type="EMBL" id="GU354019">
    <property type="protein sequence ID" value="ADO84672.1"/>
    <property type="molecule type" value="Genomic_DNA"/>
</dbReference>
<reference evidence="4" key="1">
    <citation type="journal article" date="2010" name="ISME J.">
        <title>A new chlorophyll d-containing cyanobacterium: evidence for niche adaptation in the genus Acaryochloris.</title>
        <authorList>
            <person name="Mohr R."/>
            <person name="Voss B."/>
            <person name="Schliep M."/>
            <person name="Kurz T."/>
            <person name="Maldener I."/>
            <person name="Adams D.G."/>
            <person name="Larkum A.D."/>
            <person name="Chen M."/>
            <person name="Hess W.R."/>
        </authorList>
    </citation>
    <scope>NUCLEOTIDE SEQUENCE</scope>
    <source>
        <strain evidence="4">HICR111A</strain>
    </source>
</reference>
<dbReference type="Gene3D" id="1.10.490.20">
    <property type="entry name" value="Phycocyanins"/>
    <property type="match status" value="1"/>
</dbReference>
<keyword evidence="2" id="KW-0157">Chromophore</keyword>
<dbReference type="AlphaFoldDB" id="E3T819"/>
<protein>
    <submittedName>
        <fullName evidence="4">ApcA1</fullName>
    </submittedName>
</protein>
<dbReference type="InterPro" id="IPR012128">
    <property type="entry name" value="Phycobilisome_asu/bsu"/>
</dbReference>
<organism evidence="4">
    <name type="scientific">Acaryochloris sp. HICR111A</name>
    <dbReference type="NCBI Taxonomy" id="576912"/>
    <lineage>
        <taxon>Bacteria</taxon>
        <taxon>Bacillati</taxon>
        <taxon>Cyanobacteriota</taxon>
        <taxon>Cyanophyceae</taxon>
        <taxon>Acaryochloridales</taxon>
        <taxon>Acaryochloridaceae</taxon>
        <taxon>Acaryochloris</taxon>
    </lineage>
</organism>
<dbReference type="GO" id="GO:0030089">
    <property type="term" value="C:phycobilisome"/>
    <property type="evidence" value="ECO:0007669"/>
    <property type="project" value="InterPro"/>
</dbReference>
<dbReference type="SUPFAM" id="SSF46458">
    <property type="entry name" value="Globin-like"/>
    <property type="match status" value="1"/>
</dbReference>
<evidence type="ECO:0000256" key="3">
    <source>
        <dbReference type="ARBA" id="ARBA00023307"/>
    </source>
</evidence>
<dbReference type="Pfam" id="PF00502">
    <property type="entry name" value="Phycobilisome"/>
    <property type="match status" value="1"/>
</dbReference>
<dbReference type="CDD" id="cd08919">
    <property type="entry name" value="PBP-like"/>
    <property type="match status" value="1"/>
</dbReference>